<evidence type="ECO:0000313" key="3">
    <source>
        <dbReference type="Proteomes" id="UP000234341"/>
    </source>
</evidence>
<dbReference type="AlphaFoldDB" id="A0A2N5C936"/>
<name>A0A2N5C936_9BURK</name>
<protein>
    <recommendedName>
        <fullName evidence="4">AAA family ATPase</fullName>
    </recommendedName>
</protein>
<organism evidence="2 3">
    <name type="scientific">Cupriavidus pauculus</name>
    <dbReference type="NCBI Taxonomy" id="82633"/>
    <lineage>
        <taxon>Bacteria</taxon>
        <taxon>Pseudomonadati</taxon>
        <taxon>Pseudomonadota</taxon>
        <taxon>Betaproteobacteria</taxon>
        <taxon>Burkholderiales</taxon>
        <taxon>Burkholderiaceae</taxon>
        <taxon>Cupriavidus</taxon>
    </lineage>
</organism>
<evidence type="ECO:0000256" key="1">
    <source>
        <dbReference type="SAM" id="MobiDB-lite"/>
    </source>
</evidence>
<sequence length="392" mass="42518">MTTPEHIEQARLLDEARDGRRLANGHDYGGAPALDDEAPRLYPLLTAGEMAAKPLPRWLVRNLINETGVGMIYGESGSLKSYLALHLAYAVADGDPHWFGFKVKQAPVIYLCLEGNAGFGMRIRAMQATRHGDHENLRFLDGGTFCLDDDENVLRLAQSIKAAHCAPGTLVIIDTLACASGMADENSTRDARMLIQAARRLAWSVGGFVLIVHHTGKDVANGPRGGSNFRADTDVVIRVVKASEESNGVGYWESVKVKDARDGGRFGFVVEWSVVTRDDEGQDVTSGVVVPTDQPVEMKDTGEPKHRRGRPPAGGENQKLVLNTIRTAMGNRTQIHQTAAISAAVQALQLADKPRPGDRAREAIKSLCDSGALTRDGEFFWLGENTQPGVES</sequence>
<accession>A0A2N5C936</accession>
<dbReference type="OrthoDB" id="8905164at2"/>
<comment type="caution">
    <text evidence="2">The sequence shown here is derived from an EMBL/GenBank/DDBJ whole genome shotgun (WGS) entry which is preliminary data.</text>
</comment>
<dbReference type="SUPFAM" id="SSF52540">
    <property type="entry name" value="P-loop containing nucleoside triphosphate hydrolases"/>
    <property type="match status" value="1"/>
</dbReference>
<feature type="region of interest" description="Disordered" evidence="1">
    <location>
        <begin position="294"/>
        <end position="317"/>
    </location>
</feature>
<dbReference type="InterPro" id="IPR027417">
    <property type="entry name" value="P-loop_NTPase"/>
</dbReference>
<dbReference type="Gene3D" id="3.40.50.300">
    <property type="entry name" value="P-loop containing nucleotide triphosphate hydrolases"/>
    <property type="match status" value="1"/>
</dbReference>
<dbReference type="RefSeq" id="WP_101683316.1">
    <property type="nucleotide sequence ID" value="NZ_PJRP01000010.1"/>
</dbReference>
<proteinExistence type="predicted"/>
<gene>
    <name evidence="2" type="ORF">CYJ10_20605</name>
</gene>
<dbReference type="EMBL" id="PJRP01000010">
    <property type="protein sequence ID" value="PLP98704.1"/>
    <property type="molecule type" value="Genomic_DNA"/>
</dbReference>
<evidence type="ECO:0008006" key="4">
    <source>
        <dbReference type="Google" id="ProtNLM"/>
    </source>
</evidence>
<evidence type="ECO:0000313" key="2">
    <source>
        <dbReference type="EMBL" id="PLP98704.1"/>
    </source>
</evidence>
<reference evidence="2 3" key="1">
    <citation type="submission" date="2017-12" db="EMBL/GenBank/DDBJ databases">
        <title>Genome sequence of the active heterotrophic nitrifier-denitrifier, Cupriavidus pauculus UM1.</title>
        <authorList>
            <person name="Putonti C."/>
            <person name="Castignetti D."/>
        </authorList>
    </citation>
    <scope>NUCLEOTIDE SEQUENCE [LARGE SCALE GENOMIC DNA]</scope>
    <source>
        <strain evidence="2 3">UM1</strain>
    </source>
</reference>
<dbReference type="Pfam" id="PF13481">
    <property type="entry name" value="AAA_25"/>
    <property type="match status" value="1"/>
</dbReference>
<dbReference type="Proteomes" id="UP000234341">
    <property type="component" value="Unassembled WGS sequence"/>
</dbReference>